<dbReference type="PANTHER" id="PTHR19346">
    <property type="entry name" value="SUGAR PHOSPHATE TRANSPORTER DOMAIN-CONTAINING PROTEIN"/>
    <property type="match status" value="1"/>
</dbReference>
<keyword evidence="1" id="KW-1133">Transmembrane helix</keyword>
<evidence type="ECO:0000313" key="3">
    <source>
        <dbReference type="Proteomes" id="UP000186922"/>
    </source>
</evidence>
<evidence type="ECO:0000256" key="1">
    <source>
        <dbReference type="SAM" id="Phobius"/>
    </source>
</evidence>
<name>A0A1D1VRW3_RAMVA</name>
<feature type="transmembrane region" description="Helical" evidence="1">
    <location>
        <begin position="84"/>
        <end position="102"/>
    </location>
</feature>
<feature type="transmembrane region" description="Helical" evidence="1">
    <location>
        <begin position="53"/>
        <end position="72"/>
    </location>
</feature>
<gene>
    <name evidence="2" type="primary">RvY_14609</name>
    <name evidence="2" type="synonym">RvY_14609.1</name>
    <name evidence="2" type="ORF">RvY_14609-1</name>
</gene>
<evidence type="ECO:0000313" key="2">
    <source>
        <dbReference type="EMBL" id="GAV04307.1"/>
    </source>
</evidence>
<feature type="transmembrane region" description="Helical" evidence="1">
    <location>
        <begin position="27"/>
        <end position="46"/>
    </location>
</feature>
<reference evidence="2 3" key="1">
    <citation type="journal article" date="2016" name="Nat. Commun.">
        <title>Extremotolerant tardigrade genome and improved radiotolerance of human cultured cells by tardigrade-unique protein.</title>
        <authorList>
            <person name="Hashimoto T."/>
            <person name="Horikawa D.D."/>
            <person name="Saito Y."/>
            <person name="Kuwahara H."/>
            <person name="Kozuka-Hata H."/>
            <person name="Shin-I T."/>
            <person name="Minakuchi Y."/>
            <person name="Ohishi K."/>
            <person name="Motoyama A."/>
            <person name="Aizu T."/>
            <person name="Enomoto A."/>
            <person name="Kondo K."/>
            <person name="Tanaka S."/>
            <person name="Hara Y."/>
            <person name="Koshikawa S."/>
            <person name="Sagara H."/>
            <person name="Miura T."/>
            <person name="Yokobori S."/>
            <person name="Miyagawa K."/>
            <person name="Suzuki Y."/>
            <person name="Kubo T."/>
            <person name="Oyama M."/>
            <person name="Kohara Y."/>
            <person name="Fujiyama A."/>
            <person name="Arakawa K."/>
            <person name="Katayama T."/>
            <person name="Toyoda A."/>
            <person name="Kunieda T."/>
        </authorList>
    </citation>
    <scope>NUCLEOTIDE SEQUENCE [LARGE SCALE GENOMIC DNA]</scope>
    <source>
        <strain evidence="2 3">YOKOZUNA-1</strain>
    </source>
</reference>
<keyword evidence="3" id="KW-1185">Reference proteome</keyword>
<dbReference type="EMBL" id="BDGG01000010">
    <property type="protein sequence ID" value="GAV04307.1"/>
    <property type="molecule type" value="Genomic_DNA"/>
</dbReference>
<dbReference type="PANTHER" id="PTHR19346:SF4">
    <property type="entry name" value="SUGAR PHOSPHATE TRANSPORTER DOMAIN-CONTAINING PROTEIN"/>
    <property type="match status" value="1"/>
</dbReference>
<dbReference type="AlphaFoldDB" id="A0A1D1VRW3"/>
<sequence>MWMVVLMWPLVMYLRFTDIERWEVVDIPWVVLVTPSGAVLALVLVLNAGVAYIHPFFTSISFLLTTPFTYGVDQILSNRQVYDVEFAGASVAFAGALILVLADVSTRSLIRKEWNHTIKTARFLKKATERRLEAKLETKIMPISSNGNLALPVPHLTRLQSVDPVLEVTDLSKTGVYRRTDSSALPSRRT</sequence>
<keyword evidence="1" id="KW-0472">Membrane</keyword>
<dbReference type="InterPro" id="IPR026505">
    <property type="entry name" value="Solute_c_fam_35_mem_F3/F4"/>
</dbReference>
<protein>
    <submittedName>
        <fullName evidence="2">Uncharacterized protein</fullName>
    </submittedName>
</protein>
<dbReference type="Proteomes" id="UP000186922">
    <property type="component" value="Unassembled WGS sequence"/>
</dbReference>
<keyword evidence="1" id="KW-0812">Transmembrane</keyword>
<accession>A0A1D1VRW3</accession>
<comment type="caution">
    <text evidence="2">The sequence shown here is derived from an EMBL/GenBank/DDBJ whole genome shotgun (WGS) entry which is preliminary data.</text>
</comment>
<proteinExistence type="predicted"/>
<organism evidence="2 3">
    <name type="scientific">Ramazzottius varieornatus</name>
    <name type="common">Water bear</name>
    <name type="synonym">Tardigrade</name>
    <dbReference type="NCBI Taxonomy" id="947166"/>
    <lineage>
        <taxon>Eukaryota</taxon>
        <taxon>Metazoa</taxon>
        <taxon>Ecdysozoa</taxon>
        <taxon>Tardigrada</taxon>
        <taxon>Eutardigrada</taxon>
        <taxon>Parachela</taxon>
        <taxon>Hypsibioidea</taxon>
        <taxon>Ramazzottiidae</taxon>
        <taxon>Ramazzottius</taxon>
    </lineage>
</organism>